<protein>
    <recommendedName>
        <fullName evidence="5">Ig-like domain-containing protein</fullName>
    </recommendedName>
</protein>
<dbReference type="OrthoDB" id="2496892at2759"/>
<proteinExistence type="predicted"/>
<dbReference type="EMBL" id="PGCJ01000114">
    <property type="protein sequence ID" value="PLW47002.1"/>
    <property type="molecule type" value="Genomic_DNA"/>
</dbReference>
<evidence type="ECO:0000256" key="2">
    <source>
        <dbReference type="SAM" id="SignalP"/>
    </source>
</evidence>
<dbReference type="Proteomes" id="UP000235388">
    <property type="component" value="Unassembled WGS sequence"/>
</dbReference>
<evidence type="ECO:0000313" key="4">
    <source>
        <dbReference type="Proteomes" id="UP000235388"/>
    </source>
</evidence>
<feature type="chain" id="PRO_5014807971" description="Ig-like domain-containing protein" evidence="2">
    <location>
        <begin position="21"/>
        <end position="145"/>
    </location>
</feature>
<evidence type="ECO:0000313" key="3">
    <source>
        <dbReference type="EMBL" id="PLW47002.1"/>
    </source>
</evidence>
<keyword evidence="4" id="KW-1185">Reference proteome</keyword>
<accession>A0A2N5VAH6</accession>
<feature type="region of interest" description="Disordered" evidence="1">
    <location>
        <begin position="111"/>
        <end position="145"/>
    </location>
</feature>
<name>A0A2N5VAH6_9BASI</name>
<organism evidence="3 4">
    <name type="scientific">Puccinia coronata f. sp. avenae</name>
    <dbReference type="NCBI Taxonomy" id="200324"/>
    <lineage>
        <taxon>Eukaryota</taxon>
        <taxon>Fungi</taxon>
        <taxon>Dikarya</taxon>
        <taxon>Basidiomycota</taxon>
        <taxon>Pucciniomycotina</taxon>
        <taxon>Pucciniomycetes</taxon>
        <taxon>Pucciniales</taxon>
        <taxon>Pucciniaceae</taxon>
        <taxon>Puccinia</taxon>
    </lineage>
</organism>
<evidence type="ECO:0000256" key="1">
    <source>
        <dbReference type="SAM" id="MobiDB-lite"/>
    </source>
</evidence>
<sequence length="145" mass="15968">MHSSNMLLLYLIGLVGLCFALPSETNGKVHGSFGQSQCTATLKNPDKKTASKFYWKVWKQKGTPWQYRFIKNATGIYPLSLYTDSTPQCEVALAIDLKTCTVHYGDQETTTATSEIEKHTTEPSPILLPGKPSTDKDTISAIPPS</sequence>
<feature type="signal peptide" evidence="2">
    <location>
        <begin position="1"/>
        <end position="20"/>
    </location>
</feature>
<comment type="caution">
    <text evidence="3">The sequence shown here is derived from an EMBL/GenBank/DDBJ whole genome shotgun (WGS) entry which is preliminary data.</text>
</comment>
<evidence type="ECO:0008006" key="5">
    <source>
        <dbReference type="Google" id="ProtNLM"/>
    </source>
</evidence>
<dbReference type="AlphaFoldDB" id="A0A2N5VAH6"/>
<reference evidence="3 4" key="1">
    <citation type="submission" date="2017-11" db="EMBL/GenBank/DDBJ databases">
        <title>De novo assembly and phasing of dikaryotic genomes from two isolates of Puccinia coronata f. sp. avenae, the causal agent of oat crown rust.</title>
        <authorList>
            <person name="Miller M.E."/>
            <person name="Zhang Y."/>
            <person name="Omidvar V."/>
            <person name="Sperschneider J."/>
            <person name="Schwessinger B."/>
            <person name="Raley C."/>
            <person name="Palmer J.M."/>
            <person name="Garnica D."/>
            <person name="Upadhyaya N."/>
            <person name="Rathjen J."/>
            <person name="Taylor J.M."/>
            <person name="Park R.F."/>
            <person name="Dodds P.N."/>
            <person name="Hirsch C.D."/>
            <person name="Kianian S.F."/>
            <person name="Figueroa M."/>
        </authorList>
    </citation>
    <scope>NUCLEOTIDE SEQUENCE [LARGE SCALE GENOMIC DNA]</scope>
    <source>
        <strain evidence="3">12NC29</strain>
    </source>
</reference>
<keyword evidence="2" id="KW-0732">Signal</keyword>
<gene>
    <name evidence="3" type="ORF">PCANC_06538</name>
</gene>